<dbReference type="RefSeq" id="WP_169058674.1">
    <property type="nucleotide sequence ID" value="NZ_JABCAG010000023.1"/>
</dbReference>
<evidence type="ECO:0000313" key="1">
    <source>
        <dbReference type="EMBL" id="NMP58585.1"/>
    </source>
</evidence>
<dbReference type="AlphaFoldDB" id="A0A848MXA5"/>
<reference evidence="1 2" key="1">
    <citation type="submission" date="2020-04" db="EMBL/GenBank/DDBJ databases">
        <authorList>
            <person name="Abaymova A."/>
            <person name="Teymurazov M."/>
            <person name="Tazyna O."/>
            <person name="Chatushin Y."/>
            <person name="Svetoch E."/>
            <person name="Pereligyn V."/>
            <person name="Pohylenko V."/>
            <person name="Platonov M."/>
            <person name="Kartsev N."/>
            <person name="Skryabin Y."/>
            <person name="Sizova A."/>
            <person name="Solomentsev V."/>
            <person name="Kislichkina A."/>
            <person name="Bogun A."/>
        </authorList>
    </citation>
    <scope>NUCLEOTIDE SEQUENCE [LARGE SCALE GENOMIC DNA]</scope>
    <source>
        <strain evidence="2">SCPM-O-B-8398 (E28)</strain>
    </source>
</reference>
<dbReference type="Proteomes" id="UP000557857">
    <property type="component" value="Unassembled WGS sequence"/>
</dbReference>
<dbReference type="EMBL" id="JABCAG010000023">
    <property type="protein sequence ID" value="NMP58585.1"/>
    <property type="molecule type" value="Genomic_DNA"/>
</dbReference>
<protein>
    <submittedName>
        <fullName evidence="1">Uncharacterized protein</fullName>
    </submittedName>
</protein>
<name>A0A848MXA5_ENTMU</name>
<comment type="caution">
    <text evidence="1">The sequence shown here is derived from an EMBL/GenBank/DDBJ whole genome shotgun (WGS) entry which is preliminary data.</text>
</comment>
<proteinExistence type="predicted"/>
<accession>A0A848MXA5</accession>
<organism evidence="1 2">
    <name type="scientific">Enterococcus mundtii</name>
    <dbReference type="NCBI Taxonomy" id="53346"/>
    <lineage>
        <taxon>Bacteria</taxon>
        <taxon>Bacillati</taxon>
        <taxon>Bacillota</taxon>
        <taxon>Bacilli</taxon>
        <taxon>Lactobacillales</taxon>
        <taxon>Enterococcaceae</taxon>
        <taxon>Enterococcus</taxon>
    </lineage>
</organism>
<sequence length="55" mass="6357">MNLKQITAQIELMHEEALRKSAEYEDKWLNTFHGGRESALASVLKLLKEQTDEPD</sequence>
<gene>
    <name evidence="1" type="ORF">HI921_08930</name>
</gene>
<evidence type="ECO:0000313" key="2">
    <source>
        <dbReference type="Proteomes" id="UP000557857"/>
    </source>
</evidence>